<accession>A0A8E2EKQ0</accession>
<dbReference type="SUPFAM" id="SSF47459">
    <property type="entry name" value="HLH, helix-loop-helix DNA-binding domain"/>
    <property type="match status" value="1"/>
</dbReference>
<keyword evidence="4" id="KW-1185">Reference proteome</keyword>
<reference evidence="3 4" key="1">
    <citation type="journal article" date="2016" name="Nat. Commun.">
        <title>Ectomycorrhizal ecology is imprinted in the genome of the dominant symbiotic fungus Cenococcum geophilum.</title>
        <authorList>
            <consortium name="DOE Joint Genome Institute"/>
            <person name="Peter M."/>
            <person name="Kohler A."/>
            <person name="Ohm R.A."/>
            <person name="Kuo A."/>
            <person name="Krutzmann J."/>
            <person name="Morin E."/>
            <person name="Arend M."/>
            <person name="Barry K.W."/>
            <person name="Binder M."/>
            <person name="Choi C."/>
            <person name="Clum A."/>
            <person name="Copeland A."/>
            <person name="Grisel N."/>
            <person name="Haridas S."/>
            <person name="Kipfer T."/>
            <person name="LaButti K."/>
            <person name="Lindquist E."/>
            <person name="Lipzen A."/>
            <person name="Maire R."/>
            <person name="Meier B."/>
            <person name="Mihaltcheva S."/>
            <person name="Molinier V."/>
            <person name="Murat C."/>
            <person name="Poggeler S."/>
            <person name="Quandt C.A."/>
            <person name="Sperisen C."/>
            <person name="Tritt A."/>
            <person name="Tisserant E."/>
            <person name="Crous P.W."/>
            <person name="Henrissat B."/>
            <person name="Nehls U."/>
            <person name="Egli S."/>
            <person name="Spatafora J.W."/>
            <person name="Grigoriev I.V."/>
            <person name="Martin F.M."/>
        </authorList>
    </citation>
    <scope>NUCLEOTIDE SEQUENCE [LARGE SCALE GENOMIC DNA]</scope>
    <source>
        <strain evidence="3 4">CBS 459.81</strain>
    </source>
</reference>
<evidence type="ECO:0000256" key="1">
    <source>
        <dbReference type="SAM" id="MobiDB-lite"/>
    </source>
</evidence>
<proteinExistence type="predicted"/>
<dbReference type="PANTHER" id="PTHR47336:SF2">
    <property type="entry name" value="TRANSCRIPTION FACTOR HMS1-RELATED"/>
    <property type="match status" value="1"/>
</dbReference>
<dbReference type="InterPro" id="IPR011598">
    <property type="entry name" value="bHLH_dom"/>
</dbReference>
<dbReference type="OrthoDB" id="2133190at2759"/>
<feature type="compositionally biased region" description="Low complexity" evidence="1">
    <location>
        <begin position="205"/>
        <end position="218"/>
    </location>
</feature>
<feature type="compositionally biased region" description="Basic residues" evidence="1">
    <location>
        <begin position="188"/>
        <end position="197"/>
    </location>
</feature>
<protein>
    <recommendedName>
        <fullName evidence="2">BHLH domain-containing protein</fullName>
    </recommendedName>
</protein>
<feature type="compositionally biased region" description="Basic and acidic residues" evidence="1">
    <location>
        <begin position="230"/>
        <end position="239"/>
    </location>
</feature>
<feature type="region of interest" description="Disordered" evidence="1">
    <location>
        <begin position="294"/>
        <end position="317"/>
    </location>
</feature>
<dbReference type="Proteomes" id="UP000250266">
    <property type="component" value="Unassembled WGS sequence"/>
</dbReference>
<dbReference type="GO" id="GO:0046983">
    <property type="term" value="F:protein dimerization activity"/>
    <property type="evidence" value="ECO:0007669"/>
    <property type="project" value="InterPro"/>
</dbReference>
<dbReference type="InterPro" id="IPR052099">
    <property type="entry name" value="Regulatory_TF_Diverse"/>
</dbReference>
<dbReference type="EMBL" id="KV744817">
    <property type="protein sequence ID" value="OCK85575.1"/>
    <property type="molecule type" value="Genomic_DNA"/>
</dbReference>
<organism evidence="3 4">
    <name type="scientific">Lepidopterella palustris CBS 459.81</name>
    <dbReference type="NCBI Taxonomy" id="1314670"/>
    <lineage>
        <taxon>Eukaryota</taxon>
        <taxon>Fungi</taxon>
        <taxon>Dikarya</taxon>
        <taxon>Ascomycota</taxon>
        <taxon>Pezizomycotina</taxon>
        <taxon>Dothideomycetes</taxon>
        <taxon>Pleosporomycetidae</taxon>
        <taxon>Mytilinidiales</taxon>
        <taxon>Argynnaceae</taxon>
        <taxon>Lepidopterella</taxon>
    </lineage>
</organism>
<sequence>MCVFASSNYNPTDSLALRDSFDTAYLADAYSAQPGDHLDDWTFDGRERPISTVEVPAPPVNTPTVFNQNNFFSSTAPESLIRPLFQGPETHNLWQTATADAYSHAPSFAPMLSFASNPSNSAVTIVSPTPSLLGDCPVSYQFSPEQRTPPPEQRTPSPEANDVLSNRLRVKHASITEAAEINPEPKRILRKRGRPRLQRNDFNASCSSTNPPSPHSSSKVGVSRRLPHNQVERKYREGLNSELERLRRAIPTLPQHDSTEETGRPKPTKVMVLAGAIDYIKSMEDELDSLSNENERLHGLRPGRRRGGAGTKLRNYG</sequence>
<evidence type="ECO:0000259" key="2">
    <source>
        <dbReference type="PROSITE" id="PS50888"/>
    </source>
</evidence>
<dbReference type="Gene3D" id="4.10.280.10">
    <property type="entry name" value="Helix-loop-helix DNA-binding domain"/>
    <property type="match status" value="1"/>
</dbReference>
<dbReference type="PANTHER" id="PTHR47336">
    <property type="entry name" value="TRANSCRIPTION FACTOR HMS1-RELATED"/>
    <property type="match status" value="1"/>
</dbReference>
<dbReference type="InterPro" id="IPR036638">
    <property type="entry name" value="HLH_DNA-bd_sf"/>
</dbReference>
<dbReference type="Pfam" id="PF00010">
    <property type="entry name" value="HLH"/>
    <property type="match status" value="1"/>
</dbReference>
<feature type="domain" description="BHLH" evidence="2">
    <location>
        <begin position="223"/>
        <end position="283"/>
    </location>
</feature>
<dbReference type="AlphaFoldDB" id="A0A8E2EKQ0"/>
<name>A0A8E2EKQ0_9PEZI</name>
<gene>
    <name evidence="3" type="ORF">K432DRAFT_421715</name>
</gene>
<feature type="region of interest" description="Disordered" evidence="1">
    <location>
        <begin position="136"/>
        <end position="162"/>
    </location>
</feature>
<dbReference type="SMART" id="SM00353">
    <property type="entry name" value="HLH"/>
    <property type="match status" value="1"/>
</dbReference>
<evidence type="ECO:0000313" key="3">
    <source>
        <dbReference type="EMBL" id="OCK85575.1"/>
    </source>
</evidence>
<feature type="region of interest" description="Disordered" evidence="1">
    <location>
        <begin position="177"/>
        <end position="239"/>
    </location>
</feature>
<evidence type="ECO:0000313" key="4">
    <source>
        <dbReference type="Proteomes" id="UP000250266"/>
    </source>
</evidence>
<dbReference type="CDD" id="cd11395">
    <property type="entry name" value="bHLHzip_SREBP_like"/>
    <property type="match status" value="1"/>
</dbReference>
<dbReference type="PROSITE" id="PS50888">
    <property type="entry name" value="BHLH"/>
    <property type="match status" value="1"/>
</dbReference>